<evidence type="ECO:0000313" key="3">
    <source>
        <dbReference type="Proteomes" id="UP000634136"/>
    </source>
</evidence>
<accession>A0A834U4F0</accession>
<dbReference type="PANTHER" id="PTHR34271">
    <property type="entry name" value="NUCLEOLAR HISTONE METHYLTRANSFERASE-RELATED PROTEIN"/>
    <property type="match status" value="1"/>
</dbReference>
<dbReference type="OrthoDB" id="1898570at2759"/>
<name>A0A834U4F0_9FABA</name>
<proteinExistence type="predicted"/>
<sequence>MTSRSRGRPRKSNTARNKRIDAALDAMRPYGFDEALVRQTVDELLDVYDGEWFFIEDVSYRILVDTMLDKQQISSEEKVNSNIDLI</sequence>
<dbReference type="Gene3D" id="1.10.8.850">
    <property type="entry name" value="Histone-lysine N methyltransferase , C-terminal domain-like"/>
    <property type="match status" value="1"/>
</dbReference>
<organism evidence="2 3">
    <name type="scientific">Senna tora</name>
    <dbReference type="NCBI Taxonomy" id="362788"/>
    <lineage>
        <taxon>Eukaryota</taxon>
        <taxon>Viridiplantae</taxon>
        <taxon>Streptophyta</taxon>
        <taxon>Embryophyta</taxon>
        <taxon>Tracheophyta</taxon>
        <taxon>Spermatophyta</taxon>
        <taxon>Magnoliopsida</taxon>
        <taxon>eudicotyledons</taxon>
        <taxon>Gunneridae</taxon>
        <taxon>Pentapetalae</taxon>
        <taxon>rosids</taxon>
        <taxon>fabids</taxon>
        <taxon>Fabales</taxon>
        <taxon>Fabaceae</taxon>
        <taxon>Caesalpinioideae</taxon>
        <taxon>Cassia clade</taxon>
        <taxon>Senna</taxon>
    </lineage>
</organism>
<dbReference type="EMBL" id="JAAIUW010000005">
    <property type="protein sequence ID" value="KAF7830969.1"/>
    <property type="molecule type" value="Genomic_DNA"/>
</dbReference>
<dbReference type="InterPro" id="IPR018848">
    <property type="entry name" value="WIYLD_domain"/>
</dbReference>
<evidence type="ECO:0000259" key="1">
    <source>
        <dbReference type="Pfam" id="PF10440"/>
    </source>
</evidence>
<comment type="caution">
    <text evidence="2">The sequence shown here is derived from an EMBL/GenBank/DDBJ whole genome shotgun (WGS) entry which is preliminary data.</text>
</comment>
<dbReference type="AlphaFoldDB" id="A0A834U4F0"/>
<keyword evidence="3" id="KW-1185">Reference proteome</keyword>
<dbReference type="Pfam" id="PF10440">
    <property type="entry name" value="WIYLD"/>
    <property type="match status" value="1"/>
</dbReference>
<dbReference type="InterPro" id="IPR043017">
    <property type="entry name" value="WIYLD_dom_sf"/>
</dbReference>
<dbReference type="PANTHER" id="PTHR34271:SF1">
    <property type="entry name" value="NUCLEOLAR HISTONE METHYLTRANSFERASE-RELATED PROTEIN"/>
    <property type="match status" value="1"/>
</dbReference>
<reference evidence="2" key="1">
    <citation type="submission" date="2020-09" db="EMBL/GenBank/DDBJ databases">
        <title>Genome-Enabled Discovery of Anthraquinone Biosynthesis in Senna tora.</title>
        <authorList>
            <person name="Kang S.-H."/>
            <person name="Pandey R.P."/>
            <person name="Lee C.-M."/>
            <person name="Sim J.-S."/>
            <person name="Jeong J.-T."/>
            <person name="Choi B.-S."/>
            <person name="Jung M."/>
            <person name="Ginzburg D."/>
            <person name="Zhao K."/>
            <person name="Won S.Y."/>
            <person name="Oh T.-J."/>
            <person name="Yu Y."/>
            <person name="Kim N.-H."/>
            <person name="Lee O.R."/>
            <person name="Lee T.-H."/>
            <person name="Bashyal P."/>
            <person name="Kim T.-S."/>
            <person name="Lee W.-H."/>
            <person name="Kawkins C."/>
            <person name="Kim C.-K."/>
            <person name="Kim J.S."/>
            <person name="Ahn B.O."/>
            <person name="Rhee S.Y."/>
            <person name="Sohng J.K."/>
        </authorList>
    </citation>
    <scope>NUCLEOTIDE SEQUENCE</scope>
    <source>
        <tissue evidence="2">Leaf</tissue>
    </source>
</reference>
<evidence type="ECO:0000313" key="2">
    <source>
        <dbReference type="EMBL" id="KAF7830969.1"/>
    </source>
</evidence>
<gene>
    <name evidence="2" type="ORF">G2W53_013302</name>
</gene>
<protein>
    <submittedName>
        <fullName evidence="2">Ubiquitin-binding WIYLD domain protein</fullName>
    </submittedName>
</protein>
<feature type="domain" description="WIYLD" evidence="1">
    <location>
        <begin position="15"/>
        <end position="72"/>
    </location>
</feature>
<dbReference type="Proteomes" id="UP000634136">
    <property type="component" value="Unassembled WGS sequence"/>
</dbReference>